<organism evidence="2 3">
    <name type="scientific">Sphingomonas abietis</name>
    <dbReference type="NCBI Taxonomy" id="3012344"/>
    <lineage>
        <taxon>Bacteria</taxon>
        <taxon>Pseudomonadati</taxon>
        <taxon>Pseudomonadota</taxon>
        <taxon>Alphaproteobacteria</taxon>
        <taxon>Sphingomonadales</taxon>
        <taxon>Sphingomonadaceae</taxon>
        <taxon>Sphingomonas</taxon>
    </lineage>
</organism>
<evidence type="ECO:0000313" key="2">
    <source>
        <dbReference type="EMBL" id="WBO23817.1"/>
    </source>
</evidence>
<reference evidence="2 3" key="1">
    <citation type="submission" date="2022-12" db="EMBL/GenBank/DDBJ databases">
        <title>Sphingomonas abieness sp. nov., an endophytic bacterium isolated from Abies koreana.</title>
        <authorList>
            <person name="Jiang L."/>
            <person name="Lee J."/>
        </authorList>
    </citation>
    <scope>NUCLEOTIDE SEQUENCE [LARGE SCALE GENOMIC DNA]</scope>
    <source>
        <strain evidence="3">PAMB 00755</strain>
    </source>
</reference>
<dbReference type="Proteomes" id="UP001210865">
    <property type="component" value="Chromosome"/>
</dbReference>
<protein>
    <submittedName>
        <fullName evidence="2">Uncharacterized protein</fullName>
    </submittedName>
</protein>
<proteinExistence type="predicted"/>
<feature type="region of interest" description="Disordered" evidence="1">
    <location>
        <begin position="1"/>
        <end position="53"/>
    </location>
</feature>
<sequence>MTATEAQAAVDYRRRARRSPSAIGRGLEGLELEGPPGSDGRPPVTHVDALPDGGKRVVEGAAAKLDRPEAMTGSERIALEAIIIPDHRPAIAIRQGSYTVTHSSHFSAATRRCPSSSRRSLTRTSCTWGDRSCRCLLRQGWIGWT</sequence>
<accession>A0ABY7NQK2</accession>
<keyword evidence="3" id="KW-1185">Reference proteome</keyword>
<dbReference type="EMBL" id="CP115174">
    <property type="protein sequence ID" value="WBO23817.1"/>
    <property type="molecule type" value="Genomic_DNA"/>
</dbReference>
<name>A0ABY7NQK2_9SPHN</name>
<dbReference type="RefSeq" id="WP_270078448.1">
    <property type="nucleotide sequence ID" value="NZ_CP115174.1"/>
</dbReference>
<gene>
    <name evidence="2" type="ORF">PBT88_06765</name>
</gene>
<evidence type="ECO:0000256" key="1">
    <source>
        <dbReference type="SAM" id="MobiDB-lite"/>
    </source>
</evidence>
<evidence type="ECO:0000313" key="3">
    <source>
        <dbReference type="Proteomes" id="UP001210865"/>
    </source>
</evidence>